<feature type="non-terminal residue" evidence="1">
    <location>
        <position position="1"/>
    </location>
</feature>
<dbReference type="EMBL" id="CAJVPJ010004355">
    <property type="protein sequence ID" value="CAG8651173.1"/>
    <property type="molecule type" value="Genomic_DNA"/>
</dbReference>
<dbReference type="Proteomes" id="UP000789572">
    <property type="component" value="Unassembled WGS sequence"/>
</dbReference>
<comment type="caution">
    <text evidence="1">The sequence shown here is derived from an EMBL/GenBank/DDBJ whole genome shotgun (WGS) entry which is preliminary data.</text>
</comment>
<name>A0A9N9H5X5_9GLOM</name>
<dbReference type="AlphaFoldDB" id="A0A9N9H5X5"/>
<sequence>SASTLQEMVNVASKYVPAKGLKCQFVSVPSTLALKDHLVGIAESIKKHQPTLIRG</sequence>
<keyword evidence="2" id="KW-1185">Reference proteome</keyword>
<reference evidence="1" key="1">
    <citation type="submission" date="2021-06" db="EMBL/GenBank/DDBJ databases">
        <authorList>
            <person name="Kallberg Y."/>
            <person name="Tangrot J."/>
            <person name="Rosling A."/>
        </authorList>
    </citation>
    <scope>NUCLEOTIDE SEQUENCE</scope>
    <source>
        <strain evidence="1">IA702</strain>
    </source>
</reference>
<evidence type="ECO:0000313" key="1">
    <source>
        <dbReference type="EMBL" id="CAG8651173.1"/>
    </source>
</evidence>
<accession>A0A9N9H5X5</accession>
<dbReference type="OrthoDB" id="2414946at2759"/>
<gene>
    <name evidence="1" type="ORF">POCULU_LOCUS9957</name>
</gene>
<organism evidence="1 2">
    <name type="scientific">Paraglomus occultum</name>
    <dbReference type="NCBI Taxonomy" id="144539"/>
    <lineage>
        <taxon>Eukaryota</taxon>
        <taxon>Fungi</taxon>
        <taxon>Fungi incertae sedis</taxon>
        <taxon>Mucoromycota</taxon>
        <taxon>Glomeromycotina</taxon>
        <taxon>Glomeromycetes</taxon>
        <taxon>Paraglomerales</taxon>
        <taxon>Paraglomeraceae</taxon>
        <taxon>Paraglomus</taxon>
    </lineage>
</organism>
<evidence type="ECO:0000313" key="2">
    <source>
        <dbReference type="Proteomes" id="UP000789572"/>
    </source>
</evidence>
<protein>
    <submittedName>
        <fullName evidence="1">2548_t:CDS:1</fullName>
    </submittedName>
</protein>
<proteinExistence type="predicted"/>